<evidence type="ECO:0000313" key="2">
    <source>
        <dbReference type="EMBL" id="MDM8146827.1"/>
    </source>
</evidence>
<feature type="domain" description="Putative beta-lactamase-inhibitor-like PepSY-like" evidence="1">
    <location>
        <begin position="57"/>
        <end position="142"/>
    </location>
</feature>
<protein>
    <recommendedName>
        <fullName evidence="1">Putative beta-lactamase-inhibitor-like PepSY-like domain-containing protein</fullName>
    </recommendedName>
</protein>
<evidence type="ECO:0000259" key="1">
    <source>
        <dbReference type="Pfam" id="PF11396"/>
    </source>
</evidence>
<comment type="caution">
    <text evidence="2">The sequence shown here is derived from an EMBL/GenBank/DDBJ whole genome shotgun (WGS) entry which is preliminary data.</text>
</comment>
<evidence type="ECO:0000313" key="3">
    <source>
        <dbReference type="Proteomes" id="UP001228403"/>
    </source>
</evidence>
<reference evidence="3" key="2">
    <citation type="submission" date="2023-07" db="EMBL/GenBank/DDBJ databases">
        <title>Identification and characterization of horizontal gene transfer across gut microbiota members of farm animals based on homology search.</title>
        <authorList>
            <person name="Schwarzerova J."/>
            <person name="Nykrynova M."/>
            <person name="Jureckova K."/>
            <person name="Cejkova D."/>
            <person name="Rychlik I."/>
        </authorList>
    </citation>
    <scope>NUCLEOTIDE SEQUENCE [LARGE SCALE GENOMIC DNA]</scope>
    <source>
        <strain evidence="3">ET4</strain>
    </source>
</reference>
<proteinExistence type="predicted"/>
<organism evidence="2 3">
    <name type="scientific">Bacteroides eggerthii</name>
    <dbReference type="NCBI Taxonomy" id="28111"/>
    <lineage>
        <taxon>Bacteria</taxon>
        <taxon>Pseudomonadati</taxon>
        <taxon>Bacteroidota</taxon>
        <taxon>Bacteroidia</taxon>
        <taxon>Bacteroidales</taxon>
        <taxon>Bacteroidaceae</taxon>
        <taxon>Bacteroides</taxon>
    </lineage>
</organism>
<accession>A0ABT7U8H2</accession>
<dbReference type="InterPro" id="IPR021533">
    <property type="entry name" value="PepSY-like"/>
</dbReference>
<name>A0ABT7U8H2_9BACE</name>
<dbReference type="EMBL" id="JAUDCF010000054">
    <property type="protein sequence ID" value="MDM8146827.1"/>
    <property type="molecule type" value="Genomic_DNA"/>
</dbReference>
<reference evidence="2 3" key="1">
    <citation type="submission" date="2023-06" db="EMBL/GenBank/DDBJ databases">
        <authorList>
            <person name="Zeman M."/>
            <person name="Kubasova T."/>
            <person name="Jahodarova E."/>
            <person name="Nykrynova M."/>
            <person name="Rychlik I."/>
        </authorList>
    </citation>
    <scope>NUCLEOTIDE SEQUENCE [LARGE SCALE GENOMIC DNA]</scope>
    <source>
        <strain evidence="2 3">ET4</strain>
    </source>
</reference>
<sequence length="145" mass="16820">MMKKGFIATLLLGSLVLWPSCDREDDINVWNTQLPQLIMEKYPNASIIEGERVVGGYEVSAFVDGVEAEIYFNSKYQWLRTEFDTYWNALPEEVRSGVEAAGYQQYIFEEIERVETATSTTYRFQIDREPKDLVLVFDSLGQRIQ</sequence>
<dbReference type="SUPFAM" id="SSF160574">
    <property type="entry name" value="BT0923-like"/>
    <property type="match status" value="1"/>
</dbReference>
<dbReference type="Gene3D" id="3.10.450.360">
    <property type="match status" value="1"/>
</dbReference>
<dbReference type="Proteomes" id="UP001228403">
    <property type="component" value="Unassembled WGS sequence"/>
</dbReference>
<dbReference type="Pfam" id="PF11396">
    <property type="entry name" value="PepSY_like"/>
    <property type="match status" value="1"/>
</dbReference>
<gene>
    <name evidence="2" type="ORF">QUW02_13015</name>
</gene>
<keyword evidence="3" id="KW-1185">Reference proteome</keyword>